<dbReference type="GO" id="GO:0015031">
    <property type="term" value="P:protein transport"/>
    <property type="evidence" value="ECO:0007669"/>
    <property type="project" value="UniProtKB-KW"/>
</dbReference>
<dbReference type="GO" id="GO:0051205">
    <property type="term" value="P:protein insertion into membrane"/>
    <property type="evidence" value="ECO:0007669"/>
    <property type="project" value="TreeGrafter"/>
</dbReference>
<evidence type="ECO:0000256" key="4">
    <source>
        <dbReference type="ARBA" id="ARBA00022692"/>
    </source>
</evidence>
<dbReference type="STRING" id="1798409.A3I24_01000"/>
<proteinExistence type="inferred from homology"/>
<evidence type="ECO:0000259" key="11">
    <source>
        <dbReference type="Pfam" id="PF02096"/>
    </source>
</evidence>
<dbReference type="InterPro" id="IPR028055">
    <property type="entry name" value="YidC/Oxa/ALB_C"/>
</dbReference>
<reference evidence="12 13" key="1">
    <citation type="journal article" date="2016" name="Nat. Commun.">
        <title>Thousands of microbial genomes shed light on interconnected biogeochemical processes in an aquifer system.</title>
        <authorList>
            <person name="Anantharaman K."/>
            <person name="Brown C.T."/>
            <person name="Hug L.A."/>
            <person name="Sharon I."/>
            <person name="Castelle C.J."/>
            <person name="Probst A.J."/>
            <person name="Thomas B.C."/>
            <person name="Singh A."/>
            <person name="Wilkins M.J."/>
            <person name="Karaoz U."/>
            <person name="Brodie E.L."/>
            <person name="Williams K.H."/>
            <person name="Hubbard S.S."/>
            <person name="Banfield J.F."/>
        </authorList>
    </citation>
    <scope>NUCLEOTIDE SEQUENCE [LARGE SCALE GENOMIC DNA]</scope>
</reference>
<dbReference type="EMBL" id="MHJL01000018">
    <property type="protein sequence ID" value="OGY67685.1"/>
    <property type="molecule type" value="Genomic_DNA"/>
</dbReference>
<feature type="transmembrane region" description="Helical" evidence="10">
    <location>
        <begin position="199"/>
        <end position="223"/>
    </location>
</feature>
<comment type="similarity">
    <text evidence="9">Belongs to the OXA1/ALB3/YidC family.</text>
</comment>
<comment type="subcellular location">
    <subcellularLocation>
        <location evidence="1">Cell membrane</location>
        <topology evidence="1">Multi-pass membrane protein</topology>
    </subcellularLocation>
    <subcellularLocation>
        <location evidence="9">Membrane</location>
        <topology evidence="9">Multi-pass membrane protein</topology>
    </subcellularLocation>
</comment>
<evidence type="ECO:0000313" key="13">
    <source>
        <dbReference type="Proteomes" id="UP000177690"/>
    </source>
</evidence>
<feature type="domain" description="Membrane insertase YidC/Oxa/ALB C-terminal" evidence="11">
    <location>
        <begin position="29"/>
        <end position="237"/>
    </location>
</feature>
<dbReference type="NCBIfam" id="TIGR03592">
    <property type="entry name" value="yidC_oxa1_cterm"/>
    <property type="match status" value="1"/>
</dbReference>
<keyword evidence="8" id="KW-0143">Chaperone</keyword>
<evidence type="ECO:0000256" key="10">
    <source>
        <dbReference type="SAM" id="Phobius"/>
    </source>
</evidence>
<dbReference type="Pfam" id="PF02096">
    <property type="entry name" value="60KD_IMP"/>
    <property type="match status" value="1"/>
</dbReference>
<evidence type="ECO:0000256" key="5">
    <source>
        <dbReference type="ARBA" id="ARBA00022927"/>
    </source>
</evidence>
<protein>
    <recommendedName>
        <fullName evidence="11">Membrane insertase YidC/Oxa/ALB C-terminal domain-containing protein</fullName>
    </recommendedName>
</protein>
<evidence type="ECO:0000256" key="7">
    <source>
        <dbReference type="ARBA" id="ARBA00023136"/>
    </source>
</evidence>
<dbReference type="InterPro" id="IPR047196">
    <property type="entry name" value="YidC_ALB_C"/>
</dbReference>
<evidence type="ECO:0000256" key="3">
    <source>
        <dbReference type="ARBA" id="ARBA00022475"/>
    </source>
</evidence>
<evidence type="ECO:0000256" key="9">
    <source>
        <dbReference type="RuleBase" id="RU003945"/>
    </source>
</evidence>
<dbReference type="Proteomes" id="UP000177690">
    <property type="component" value="Unassembled WGS sequence"/>
</dbReference>
<accession>A0A1G1ZT80</accession>
<keyword evidence="7 10" id="KW-0472">Membrane</keyword>
<dbReference type="InterPro" id="IPR001708">
    <property type="entry name" value="YidC/ALB3/OXA1/COX18"/>
</dbReference>
<dbReference type="PANTHER" id="PTHR12428:SF65">
    <property type="entry name" value="CYTOCHROME C OXIDASE ASSEMBLY PROTEIN COX18, MITOCHONDRIAL"/>
    <property type="match status" value="1"/>
</dbReference>
<dbReference type="GO" id="GO:0032977">
    <property type="term" value="F:membrane insertase activity"/>
    <property type="evidence" value="ECO:0007669"/>
    <property type="project" value="InterPro"/>
</dbReference>
<keyword evidence="2" id="KW-0813">Transport</keyword>
<gene>
    <name evidence="12" type="ORF">A3I24_01000</name>
</gene>
<evidence type="ECO:0000313" key="12">
    <source>
        <dbReference type="EMBL" id="OGY67685.1"/>
    </source>
</evidence>
<dbReference type="PANTHER" id="PTHR12428">
    <property type="entry name" value="OXA1"/>
    <property type="match status" value="1"/>
</dbReference>
<dbReference type="AlphaFoldDB" id="A0A1G1ZT80"/>
<organism evidence="12 13">
    <name type="scientific">Candidatus Harrisonbacteria bacterium RIFCSPLOWO2_02_FULL_41_13b</name>
    <dbReference type="NCBI Taxonomy" id="1798409"/>
    <lineage>
        <taxon>Bacteria</taxon>
        <taxon>Candidatus Harrisoniibacteriota</taxon>
    </lineage>
</organism>
<evidence type="ECO:0000256" key="6">
    <source>
        <dbReference type="ARBA" id="ARBA00022989"/>
    </source>
</evidence>
<dbReference type="GO" id="GO:0005886">
    <property type="term" value="C:plasma membrane"/>
    <property type="evidence" value="ECO:0007669"/>
    <property type="project" value="UniProtKB-SubCell"/>
</dbReference>
<comment type="caution">
    <text evidence="12">The sequence shown here is derived from an EMBL/GenBank/DDBJ whole genome shotgun (WGS) entry which is preliminary data.</text>
</comment>
<keyword evidence="5" id="KW-0653">Protein transport</keyword>
<name>A0A1G1ZT80_9BACT</name>
<keyword evidence="4 9" id="KW-0812">Transmembrane</keyword>
<keyword evidence="6 10" id="KW-1133">Transmembrane helix</keyword>
<evidence type="ECO:0000256" key="1">
    <source>
        <dbReference type="ARBA" id="ARBA00004651"/>
    </source>
</evidence>
<evidence type="ECO:0000256" key="8">
    <source>
        <dbReference type="ARBA" id="ARBA00023186"/>
    </source>
</evidence>
<sequence>MSTIFNEALYRPIFNFLVFIYNLIPGSDFGLAIIVLTLLVRLIFMPLSVKALRSQKLMARLQPKIKELQMKYKDDKAAQAQAVMALYKENKVNPASGCLPLIIQLPVLFALYRAFANGFKPESLGLLYGFIKNPDTINSISFGFFDLSKNSPALAVISGAFQFFHSKLSFAKQGQTADSGSKEALKDSFGMGAMNKQMLYFFPIMIIIIGWKLPAGLVLYWAVTTLFSMFEQLYINKKFPNLPS</sequence>
<keyword evidence="3" id="KW-1003">Cell membrane</keyword>
<dbReference type="CDD" id="cd20070">
    <property type="entry name" value="5TM_YidC_Alb3"/>
    <property type="match status" value="1"/>
</dbReference>
<evidence type="ECO:0000256" key="2">
    <source>
        <dbReference type="ARBA" id="ARBA00022448"/>
    </source>
</evidence>